<gene>
    <name evidence="10" type="ORF">HNQ77_002978</name>
</gene>
<comment type="caution">
    <text evidence="10">The sequence shown here is derived from an EMBL/GenBank/DDBJ whole genome shotgun (WGS) entry which is preliminary data.</text>
</comment>
<keyword evidence="7" id="KW-0975">Bacterial flagellum</keyword>
<evidence type="ECO:0000256" key="4">
    <source>
        <dbReference type="ARBA" id="ARBA00006929"/>
    </source>
</evidence>
<dbReference type="GO" id="GO:0003774">
    <property type="term" value="F:cytoskeletal motor activity"/>
    <property type="evidence" value="ECO:0007669"/>
    <property type="project" value="InterPro"/>
</dbReference>
<evidence type="ECO:0000256" key="8">
    <source>
        <dbReference type="ARBA" id="ARBA00023237"/>
    </source>
</evidence>
<dbReference type="Pfam" id="PF02107">
    <property type="entry name" value="FlgH"/>
    <property type="match status" value="1"/>
</dbReference>
<keyword evidence="10" id="KW-0282">Flagellum</keyword>
<evidence type="ECO:0000256" key="9">
    <source>
        <dbReference type="SAM" id="SignalP"/>
    </source>
</evidence>
<feature type="signal peptide" evidence="9">
    <location>
        <begin position="1"/>
        <end position="27"/>
    </location>
</feature>
<comment type="similarity">
    <text evidence="4">Belongs to the FlgH family.</text>
</comment>
<dbReference type="Proteomes" id="UP000538666">
    <property type="component" value="Unassembled WGS sequence"/>
</dbReference>
<sequence length="245" mass="25738">MMKKHLAAQILSTGLVLGMAVAPISHADTTDTSKAAKQKKNDPAQLRADYLARLQEHGTPDTGQTVGSLWSAGGQLADLSIDYKARKLNDTLVILVAVQTTAAQSGDSNYQRTVATSSGITGLAGDISTKTLGSLFNANSSTALKGTGSTDSNTTFQTSLTGQVIAVLPSGNLVVEAQRKIFMNNQHEDITVRGVVRPNDIGPSNTVASSALSNLEIEMKGKGIISDATRPLNPITKAILWLFGF</sequence>
<dbReference type="PANTHER" id="PTHR34933">
    <property type="entry name" value="FLAGELLAR L-RING PROTEIN"/>
    <property type="match status" value="1"/>
</dbReference>
<accession>A0A841JUF2</accession>
<keyword evidence="5 9" id="KW-0732">Signal</keyword>
<dbReference type="GO" id="GO:0009427">
    <property type="term" value="C:bacterial-type flagellum basal body, distal rod, L ring"/>
    <property type="evidence" value="ECO:0007669"/>
    <property type="project" value="InterPro"/>
</dbReference>
<keyword evidence="10" id="KW-0966">Cell projection</keyword>
<proteinExistence type="inferred from homology"/>
<evidence type="ECO:0000313" key="11">
    <source>
        <dbReference type="Proteomes" id="UP000538666"/>
    </source>
</evidence>
<dbReference type="GO" id="GO:0071973">
    <property type="term" value="P:bacterial-type flagellum-dependent cell motility"/>
    <property type="evidence" value="ECO:0007669"/>
    <property type="project" value="InterPro"/>
</dbReference>
<dbReference type="AlphaFoldDB" id="A0A841JUF2"/>
<evidence type="ECO:0000256" key="2">
    <source>
        <dbReference type="ARBA" id="ARBA00004117"/>
    </source>
</evidence>
<name>A0A841JUF2_9BACT</name>
<feature type="chain" id="PRO_5032331948" evidence="9">
    <location>
        <begin position="28"/>
        <end position="245"/>
    </location>
</feature>
<keyword evidence="11" id="KW-1185">Reference proteome</keyword>
<keyword evidence="10" id="KW-0969">Cilium</keyword>
<evidence type="ECO:0000313" key="10">
    <source>
        <dbReference type="EMBL" id="MBB6145022.1"/>
    </source>
</evidence>
<protein>
    <submittedName>
        <fullName evidence="10">Flagellar L-ring protein FlgH</fullName>
    </submittedName>
</protein>
<evidence type="ECO:0000256" key="3">
    <source>
        <dbReference type="ARBA" id="ARBA00004442"/>
    </source>
</evidence>
<evidence type="ECO:0000256" key="1">
    <source>
        <dbReference type="ARBA" id="ARBA00002591"/>
    </source>
</evidence>
<evidence type="ECO:0000256" key="7">
    <source>
        <dbReference type="ARBA" id="ARBA00023143"/>
    </source>
</evidence>
<dbReference type="RefSeq" id="WP_231581276.1">
    <property type="nucleotide sequence ID" value="NZ_JACHEK010000005.1"/>
</dbReference>
<dbReference type="PRINTS" id="PR01008">
    <property type="entry name" value="FLGLRINGFLGH"/>
</dbReference>
<comment type="function">
    <text evidence="1">Assembles around the rod to form the L-ring and probably protects the motor/basal body from shearing forces during rotation.</text>
</comment>
<evidence type="ECO:0000256" key="5">
    <source>
        <dbReference type="ARBA" id="ARBA00022729"/>
    </source>
</evidence>
<keyword evidence="8" id="KW-0998">Cell outer membrane</keyword>
<organism evidence="10 11">
    <name type="scientific">Silvibacterium bohemicum</name>
    <dbReference type="NCBI Taxonomy" id="1577686"/>
    <lineage>
        <taxon>Bacteria</taxon>
        <taxon>Pseudomonadati</taxon>
        <taxon>Acidobacteriota</taxon>
        <taxon>Terriglobia</taxon>
        <taxon>Terriglobales</taxon>
        <taxon>Acidobacteriaceae</taxon>
        <taxon>Silvibacterium</taxon>
    </lineage>
</organism>
<comment type="subcellular location">
    <subcellularLocation>
        <location evidence="2">Bacterial flagellum basal body</location>
    </subcellularLocation>
    <subcellularLocation>
        <location evidence="3">Cell outer membrane</location>
    </subcellularLocation>
</comment>
<keyword evidence="6" id="KW-0472">Membrane</keyword>
<dbReference type="PANTHER" id="PTHR34933:SF1">
    <property type="entry name" value="FLAGELLAR L-RING PROTEIN"/>
    <property type="match status" value="1"/>
</dbReference>
<dbReference type="EMBL" id="JACHEK010000005">
    <property type="protein sequence ID" value="MBB6145022.1"/>
    <property type="molecule type" value="Genomic_DNA"/>
</dbReference>
<reference evidence="10 11" key="1">
    <citation type="submission" date="2020-08" db="EMBL/GenBank/DDBJ databases">
        <title>Genomic Encyclopedia of Type Strains, Phase IV (KMG-IV): sequencing the most valuable type-strain genomes for metagenomic binning, comparative biology and taxonomic classification.</title>
        <authorList>
            <person name="Goeker M."/>
        </authorList>
    </citation>
    <scope>NUCLEOTIDE SEQUENCE [LARGE SCALE GENOMIC DNA]</scope>
    <source>
        <strain evidence="10 11">DSM 103733</strain>
    </source>
</reference>
<dbReference type="InterPro" id="IPR000527">
    <property type="entry name" value="Flag_Lring"/>
</dbReference>
<evidence type="ECO:0000256" key="6">
    <source>
        <dbReference type="ARBA" id="ARBA00023136"/>
    </source>
</evidence>
<dbReference type="GO" id="GO:0009279">
    <property type="term" value="C:cell outer membrane"/>
    <property type="evidence" value="ECO:0007669"/>
    <property type="project" value="UniProtKB-SubCell"/>
</dbReference>